<dbReference type="AlphaFoldDB" id="A0A0H3JAA8"/>
<keyword evidence="8" id="KW-1185">Reference proteome</keyword>
<dbReference type="RefSeq" id="WP_003446561.1">
    <property type="nucleotide sequence ID" value="NZ_ANZB01000011.1"/>
</dbReference>
<evidence type="ECO:0000313" key="7">
    <source>
        <dbReference type="Proteomes" id="UP000028042"/>
    </source>
</evidence>
<dbReference type="EMBL" id="JPGY02000001">
    <property type="protein sequence ID" value="KRU14599.1"/>
    <property type="molecule type" value="Genomic_DNA"/>
</dbReference>
<dbReference type="PROSITE" id="PS50995">
    <property type="entry name" value="HTH_MARR_2"/>
    <property type="match status" value="1"/>
</dbReference>
<dbReference type="PANTHER" id="PTHR42756">
    <property type="entry name" value="TRANSCRIPTIONAL REGULATOR, MARR"/>
    <property type="match status" value="1"/>
</dbReference>
<name>A0A0H3JAA8_CLOPA</name>
<evidence type="ECO:0000259" key="4">
    <source>
        <dbReference type="PROSITE" id="PS50995"/>
    </source>
</evidence>
<dbReference type="eggNOG" id="COG1846">
    <property type="taxonomic scope" value="Bacteria"/>
</dbReference>
<dbReference type="InterPro" id="IPR036388">
    <property type="entry name" value="WH-like_DNA-bd_sf"/>
</dbReference>
<keyword evidence="3" id="KW-0804">Transcription</keyword>
<proteinExistence type="predicted"/>
<keyword evidence="2" id="KW-0238">DNA-binding</keyword>
<dbReference type="Proteomes" id="UP000030905">
    <property type="component" value="Chromosome"/>
</dbReference>
<keyword evidence="1" id="KW-0805">Transcription regulation</keyword>
<reference evidence="6 7" key="3">
    <citation type="journal article" name="Genome Announc.">
        <title>Improved Draft Genome Sequence of Clostridium pasteurianum Strain ATCC 6013 (DSM 525) Using a Hybrid Next-Generation Sequencing Approach.</title>
        <authorList>
            <person name="Pyne M.E."/>
            <person name="Utturkar S."/>
            <person name="Brown S.D."/>
            <person name="Moo-Young M."/>
            <person name="Chung D.A."/>
            <person name="Chou C.P."/>
        </authorList>
    </citation>
    <scope>NUCLEOTIDE SEQUENCE [LARGE SCALE GENOMIC DNA]</scope>
    <source>
        <strain evidence="6 7">ATCC 6013</strain>
    </source>
</reference>
<dbReference type="GO" id="GO:0003700">
    <property type="term" value="F:DNA-binding transcription factor activity"/>
    <property type="evidence" value="ECO:0007669"/>
    <property type="project" value="InterPro"/>
</dbReference>
<reference evidence="6" key="2">
    <citation type="submission" date="2015-10" db="EMBL/GenBank/DDBJ databases">
        <title>Improved Draft Genome Sequence of Clostridium pasteurianum Strain ATCC 6013 (DSM 525) Using a Hybrid Next-Generation Sequencing Approach.</title>
        <authorList>
            <person name="Pyne M.E."/>
            <person name="Utturkar S.M."/>
            <person name="Brown S.D."/>
            <person name="Moo-Young M."/>
            <person name="Chung D.A."/>
            <person name="Chou P.C."/>
        </authorList>
    </citation>
    <scope>NUCLEOTIDE SEQUENCE</scope>
    <source>
        <strain evidence="6">ATCC 6013</strain>
    </source>
</reference>
<organism evidence="5 8">
    <name type="scientific">Clostridium pasteurianum DSM 525 = ATCC 6013</name>
    <dbReference type="NCBI Taxonomy" id="1262449"/>
    <lineage>
        <taxon>Bacteria</taxon>
        <taxon>Bacillati</taxon>
        <taxon>Bacillota</taxon>
        <taxon>Clostridia</taxon>
        <taxon>Eubacteriales</taxon>
        <taxon>Clostridiaceae</taxon>
        <taxon>Clostridium</taxon>
    </lineage>
</organism>
<evidence type="ECO:0000313" key="8">
    <source>
        <dbReference type="Proteomes" id="UP000030905"/>
    </source>
</evidence>
<evidence type="ECO:0000256" key="1">
    <source>
        <dbReference type="ARBA" id="ARBA00023015"/>
    </source>
</evidence>
<dbReference type="PATRIC" id="fig|1262449.3.peg.3037"/>
<evidence type="ECO:0000313" key="5">
    <source>
        <dbReference type="EMBL" id="AJA53376.1"/>
    </source>
</evidence>
<dbReference type="GeneID" id="93075426"/>
<evidence type="ECO:0000256" key="3">
    <source>
        <dbReference type="ARBA" id="ARBA00023163"/>
    </source>
</evidence>
<dbReference type="InterPro" id="IPR036390">
    <property type="entry name" value="WH_DNA-bd_sf"/>
</dbReference>
<evidence type="ECO:0000313" key="6">
    <source>
        <dbReference type="EMBL" id="KRU14599.1"/>
    </source>
</evidence>
<protein>
    <submittedName>
        <fullName evidence="5 6">Transcriptional regulator</fullName>
    </submittedName>
</protein>
<dbReference type="KEGG" id="cpae:CPAST_c33220"/>
<dbReference type="Gene3D" id="1.10.10.10">
    <property type="entry name" value="Winged helix-like DNA-binding domain superfamily/Winged helix DNA-binding domain"/>
    <property type="match status" value="1"/>
</dbReference>
<sequence length="153" mass="17903">MNDEITSLIKFNAKIYRITQCYMDKRLEKFKLSTGLYPYLIILSRKPAISQNEISKEINVDKAMSARAIKKLIELGYIYKRENKEDIRAYKLFLTDKGKSIVPEILVIINNWISIIVDGCSEEEKKIGIEFLNKVLVNARKYKGRCVERTEEF</sequence>
<dbReference type="PRINTS" id="PR00598">
    <property type="entry name" value="HTHMARR"/>
</dbReference>
<dbReference type="EMBL" id="CP009268">
    <property type="protein sequence ID" value="AJA53376.1"/>
    <property type="molecule type" value="Genomic_DNA"/>
</dbReference>
<dbReference type="SMART" id="SM00347">
    <property type="entry name" value="HTH_MARR"/>
    <property type="match status" value="1"/>
</dbReference>
<gene>
    <name evidence="5" type="ORF">CLPA_c33220</name>
    <name evidence="6" type="ORF">CP6013_03858</name>
</gene>
<dbReference type="Pfam" id="PF01047">
    <property type="entry name" value="MarR"/>
    <property type="match status" value="1"/>
</dbReference>
<feature type="domain" description="HTH marR-type" evidence="4">
    <location>
        <begin position="2"/>
        <end position="137"/>
    </location>
</feature>
<dbReference type="GO" id="GO:0003677">
    <property type="term" value="F:DNA binding"/>
    <property type="evidence" value="ECO:0007669"/>
    <property type="project" value="UniProtKB-KW"/>
</dbReference>
<dbReference type="PANTHER" id="PTHR42756:SF2">
    <property type="entry name" value="MARR FAMILY REGULATORY PROTEIN"/>
    <property type="match status" value="1"/>
</dbReference>
<dbReference type="SUPFAM" id="SSF46785">
    <property type="entry name" value="Winged helix' DNA-binding domain"/>
    <property type="match status" value="1"/>
</dbReference>
<dbReference type="KEGG" id="cpat:CLPA_c33220"/>
<accession>A0A0H3JAA8</accession>
<dbReference type="Proteomes" id="UP000028042">
    <property type="component" value="Unassembled WGS sequence"/>
</dbReference>
<reference evidence="5 8" key="1">
    <citation type="journal article" date="2015" name="Genome Announc.">
        <title>Complete Genome Sequence of the Nitrogen-Fixing and Solvent-Producing Clostridium pasteurianum DSM 525.</title>
        <authorList>
            <person name="Poehlein A."/>
            <person name="Grosse-Honebrink A."/>
            <person name="Zhang Y."/>
            <person name="Minton N.P."/>
            <person name="Daniel R."/>
        </authorList>
    </citation>
    <scope>NUCLEOTIDE SEQUENCE [LARGE SCALE GENOMIC DNA]</scope>
    <source>
        <strain evidence="5">DSM 525</strain>
        <strain evidence="8">DSM 525 / ATCC 6013</strain>
    </source>
</reference>
<evidence type="ECO:0000256" key="2">
    <source>
        <dbReference type="ARBA" id="ARBA00023125"/>
    </source>
</evidence>
<dbReference type="InterPro" id="IPR000835">
    <property type="entry name" value="HTH_MarR-typ"/>
</dbReference>